<sequence length="208" mass="22773">MKNSLFFCYTLSSLFLLWGCNNRSSDSEKKAKEANRAKIDSQMMGSPSAELLAVIPSKADADFLVEAASGGMTEVQLGQLAQTNSMNKQVKAFGALMIKDHGAGNEKLKALAASKNIILPDSVSNHQQKMKERLEKKKGEAFDRAYISMMIDDHKRDIRAFKSAAKNAADVEIKAFALDNLPILSAHLDSALNLQRKMGIPVGPLPYQ</sequence>
<name>A0A1T5NI62_9BACT</name>
<organism evidence="2 3">
    <name type="scientific">Chitinophaga ginsengisegetis</name>
    <dbReference type="NCBI Taxonomy" id="393003"/>
    <lineage>
        <taxon>Bacteria</taxon>
        <taxon>Pseudomonadati</taxon>
        <taxon>Bacteroidota</taxon>
        <taxon>Chitinophagia</taxon>
        <taxon>Chitinophagales</taxon>
        <taxon>Chitinophagaceae</taxon>
        <taxon>Chitinophaga</taxon>
    </lineage>
</organism>
<protein>
    <submittedName>
        <fullName evidence="2">Putative membrane protein</fullName>
    </submittedName>
</protein>
<evidence type="ECO:0000313" key="3">
    <source>
        <dbReference type="Proteomes" id="UP000190166"/>
    </source>
</evidence>
<proteinExistence type="predicted"/>
<dbReference type="InterPro" id="IPR025419">
    <property type="entry name" value="DUF4142"/>
</dbReference>
<dbReference type="Proteomes" id="UP000190166">
    <property type="component" value="Unassembled WGS sequence"/>
</dbReference>
<evidence type="ECO:0000313" key="2">
    <source>
        <dbReference type="EMBL" id="SKC99809.1"/>
    </source>
</evidence>
<dbReference type="STRING" id="393003.SAMN05660461_1609"/>
<dbReference type="Pfam" id="PF13628">
    <property type="entry name" value="DUF4142"/>
    <property type="match status" value="1"/>
</dbReference>
<dbReference type="Gene3D" id="1.20.1260.10">
    <property type="match status" value="1"/>
</dbReference>
<dbReference type="PANTHER" id="PTHR38593:SF1">
    <property type="entry name" value="BLR2558 PROTEIN"/>
    <property type="match status" value="1"/>
</dbReference>
<keyword evidence="3" id="KW-1185">Reference proteome</keyword>
<dbReference type="InterPro" id="IPR012347">
    <property type="entry name" value="Ferritin-like"/>
</dbReference>
<feature type="domain" description="DUF4142" evidence="1">
    <location>
        <begin position="59"/>
        <end position="194"/>
    </location>
</feature>
<gene>
    <name evidence="2" type="ORF">SAMN05660461_1609</name>
</gene>
<dbReference type="PANTHER" id="PTHR38593">
    <property type="entry name" value="BLR2558 PROTEIN"/>
    <property type="match status" value="1"/>
</dbReference>
<dbReference type="RefSeq" id="WP_079468861.1">
    <property type="nucleotide sequence ID" value="NZ_FUZZ01000001.1"/>
</dbReference>
<evidence type="ECO:0000259" key="1">
    <source>
        <dbReference type="Pfam" id="PF13628"/>
    </source>
</evidence>
<dbReference type="AlphaFoldDB" id="A0A1T5NI62"/>
<accession>A0A1T5NI62</accession>
<reference evidence="2 3" key="1">
    <citation type="submission" date="2017-02" db="EMBL/GenBank/DDBJ databases">
        <authorList>
            <person name="Peterson S.W."/>
        </authorList>
    </citation>
    <scope>NUCLEOTIDE SEQUENCE [LARGE SCALE GENOMIC DNA]</scope>
    <source>
        <strain evidence="2 3">DSM 18108</strain>
    </source>
</reference>
<dbReference type="EMBL" id="FUZZ01000001">
    <property type="protein sequence ID" value="SKC99809.1"/>
    <property type="molecule type" value="Genomic_DNA"/>
</dbReference>